<gene>
    <name evidence="2" type="ORF">GBAR_LOCUS3957</name>
</gene>
<protein>
    <submittedName>
        <fullName evidence="2">Uncharacterized protein</fullName>
    </submittedName>
</protein>
<dbReference type="Proteomes" id="UP001174909">
    <property type="component" value="Unassembled WGS sequence"/>
</dbReference>
<keyword evidence="3" id="KW-1185">Reference proteome</keyword>
<dbReference type="EMBL" id="CASHTH010000566">
    <property type="protein sequence ID" value="CAI8004564.1"/>
    <property type="molecule type" value="Genomic_DNA"/>
</dbReference>
<reference evidence="2" key="1">
    <citation type="submission" date="2023-03" db="EMBL/GenBank/DDBJ databases">
        <authorList>
            <person name="Steffen K."/>
            <person name="Cardenas P."/>
        </authorList>
    </citation>
    <scope>NUCLEOTIDE SEQUENCE</scope>
</reference>
<keyword evidence="1" id="KW-1133">Transmembrane helix</keyword>
<accession>A0AA35R533</accession>
<keyword evidence="1" id="KW-0812">Transmembrane</keyword>
<evidence type="ECO:0000313" key="2">
    <source>
        <dbReference type="EMBL" id="CAI8004564.1"/>
    </source>
</evidence>
<evidence type="ECO:0000313" key="3">
    <source>
        <dbReference type="Proteomes" id="UP001174909"/>
    </source>
</evidence>
<keyword evidence="1" id="KW-0472">Membrane</keyword>
<sequence length="72" mass="8297">MDLYYCVCSSSTEDKRAAAGKDIRRLKSNWLFLMFTCILRVINYTGVIPTNHQFIINPTAETLNITDEVPPW</sequence>
<comment type="caution">
    <text evidence="2">The sequence shown here is derived from an EMBL/GenBank/DDBJ whole genome shotgun (WGS) entry which is preliminary data.</text>
</comment>
<feature type="transmembrane region" description="Helical" evidence="1">
    <location>
        <begin position="30"/>
        <end position="48"/>
    </location>
</feature>
<evidence type="ECO:0000256" key="1">
    <source>
        <dbReference type="SAM" id="Phobius"/>
    </source>
</evidence>
<dbReference type="AlphaFoldDB" id="A0AA35R533"/>
<organism evidence="2 3">
    <name type="scientific">Geodia barretti</name>
    <name type="common">Barrett's horny sponge</name>
    <dbReference type="NCBI Taxonomy" id="519541"/>
    <lineage>
        <taxon>Eukaryota</taxon>
        <taxon>Metazoa</taxon>
        <taxon>Porifera</taxon>
        <taxon>Demospongiae</taxon>
        <taxon>Heteroscleromorpha</taxon>
        <taxon>Tetractinellida</taxon>
        <taxon>Astrophorina</taxon>
        <taxon>Geodiidae</taxon>
        <taxon>Geodia</taxon>
    </lineage>
</organism>
<proteinExistence type="predicted"/>
<name>A0AA35R533_GEOBA</name>